<evidence type="ECO:0008006" key="6">
    <source>
        <dbReference type="Google" id="ProtNLM"/>
    </source>
</evidence>
<dbReference type="OrthoDB" id="333971at2"/>
<evidence type="ECO:0000313" key="5">
    <source>
        <dbReference type="Proteomes" id="UP000290037"/>
    </source>
</evidence>
<name>A0A1M5Y3N6_9FLAO</name>
<sequence length="1223" mass="139875">MFIRRIVYCFSILLALSLLHSCASKRTQFRDPKNTIINTATDTSTYRSVFLLGNLGSGKTGPNETLLQAFNAHQKQMAKKDDYLLILGDNVYANKLNEGQNKQQLERIVSLTEAFKGETLIIPGENDWNDHGVEGLEKIEDYIEKQMGKDNHYQPENGCPIETITVDAQTEIIIVDSQWYIEDWSKHPGFNDKCAIKTRAQFLTLLKDEARKARHKNVLLVMHHPLFSNGIYGGEMSTRAFYRPTAENAYVPFAGFLWAFARTQGGISKQDQFNPLMNDLMSEIKKMAIDLPRLFVLSAHEHSMQYIENQNIRQMISGTGSKTEYVRLGKDGKFASVQPGFAELRLYKNGASSVHYYEINPENQLEERFSKLAYDKPEAFPIDSLPQQFNATQKASIYAKEEVEVTERYEKFWGKHYRDLYGLEIDAQVATIDTLHGGLQVERAGGGHQTQSLRLVDEDDREYNMRALAKDPFAFLKSSGYDNLDAESYFSGTIPARIIEDFYTASHPYGAFAIPRLAGAADLNHTHPKVFYIPQHKELGDFNKTHGNRLYMLVEKPDDDFNGTHMFGFNEDVESTADLFEAIREDEKNRVVEKDYIRARVFDMLVGDWDRHEDQWRWAEQEDENEVRNYIAIPRDRDQVFSKFDGKMIAFLQKFMPGTRELGNYGPDIKYVEKFSESAISLDRALLQKSNKEDWFEAVAYIQQNITPEVVTKAFKEMPVEVQDDNWLQLQEDLLARKANLQDIVSRYYDYFIRFQTLKGTDKDDHFYITRNADGSTGVKAYRIKDGEDGYELFDRKFTPNETEEIWIYGLDDDDIFTATGSGPGNIKIVIAGGQNDDVYDLKNGKGITIFDQPDGNTIENLGGARKRFSSVYENHIYDSERRPEKAKKINIELPYNPDWGVAPHLKFASQNLGFERHPFTSQFVLDAQYFSLTQAAIFKTAYHTANFFPQWNLKIGGLATTHNYTRNFFGFGNETVNSANNLDENRIFLQQFEAETGVYYIGEYGSSFEASIAYQNFTPEQSLYINTFNSLNNNNYITLKSIYSYKSKDDLNFPTRGMHFEASGYYSDNLENRETVVAADPKITFWNAIDTSRNLVLKSEVAGQLRFGNEIPFYQSASLGGNSGLRSYRLNRFSGDQALRGSADLLYKIKPIKTAIFPLQSHLFLGYDLGRVWYNQESSEVWHDSFGGGFNLSMGGFLNSSFGYFTGSEGGRFQFSIVLGAR</sequence>
<evidence type="ECO:0000313" key="3">
    <source>
        <dbReference type="EMBL" id="SHI06671.1"/>
    </source>
</evidence>
<reference evidence="3" key="1">
    <citation type="submission" date="2016-11" db="EMBL/GenBank/DDBJ databases">
        <authorList>
            <person name="Jaros S."/>
            <person name="Januszkiewicz K."/>
            <person name="Wedrychowicz H."/>
        </authorList>
    </citation>
    <scope>NUCLEOTIDE SEQUENCE [LARGE SCALE GENOMIC DNA]</scope>
    <source>
        <strain evidence="3">DSM 19859</strain>
    </source>
</reference>
<organism evidence="3 4">
    <name type="scientific">Leeuwenhoekiella palythoae</name>
    <dbReference type="NCBI Taxonomy" id="573501"/>
    <lineage>
        <taxon>Bacteria</taxon>
        <taxon>Pseudomonadati</taxon>
        <taxon>Bacteroidota</taxon>
        <taxon>Flavobacteriia</taxon>
        <taxon>Flavobacteriales</taxon>
        <taxon>Flavobacteriaceae</taxon>
        <taxon>Leeuwenhoekiella</taxon>
    </lineage>
</organism>
<accession>A0A1M5Y3N6</accession>
<dbReference type="RefSeq" id="WP_072982533.1">
    <property type="nucleotide sequence ID" value="NZ_FQXT01000003.1"/>
</dbReference>
<reference evidence="2 5" key="3">
    <citation type="submission" date="2018-07" db="EMBL/GenBank/DDBJ databases">
        <title>Leeuwenhoekiella genomics.</title>
        <authorList>
            <person name="Tahon G."/>
            <person name="Willems A."/>
        </authorList>
    </citation>
    <scope>NUCLEOTIDE SEQUENCE [LARGE SCALE GENOMIC DNA]</scope>
    <source>
        <strain evidence="2 5">LMG 24856</strain>
    </source>
</reference>
<evidence type="ECO:0000313" key="2">
    <source>
        <dbReference type="EMBL" id="RXG30454.1"/>
    </source>
</evidence>
<keyword evidence="5" id="KW-1185">Reference proteome</keyword>
<feature type="signal peptide" evidence="1">
    <location>
        <begin position="1"/>
        <end position="25"/>
    </location>
</feature>
<dbReference type="EMBL" id="QOVN01000002">
    <property type="protein sequence ID" value="RXG30454.1"/>
    <property type="molecule type" value="Genomic_DNA"/>
</dbReference>
<dbReference type="AlphaFoldDB" id="A0A1M5Y3N6"/>
<dbReference type="Proteomes" id="UP000290037">
    <property type="component" value="Unassembled WGS sequence"/>
</dbReference>
<evidence type="ECO:0000313" key="4">
    <source>
        <dbReference type="Proteomes" id="UP000184240"/>
    </source>
</evidence>
<protein>
    <recommendedName>
        <fullName evidence="6">Calcineurin-like phosphoesterase</fullName>
    </recommendedName>
</protein>
<dbReference type="Proteomes" id="UP000184240">
    <property type="component" value="Unassembled WGS sequence"/>
</dbReference>
<proteinExistence type="predicted"/>
<dbReference type="Gene3D" id="3.60.21.10">
    <property type="match status" value="1"/>
</dbReference>
<dbReference type="InterPro" id="IPR029052">
    <property type="entry name" value="Metallo-depent_PP-like"/>
</dbReference>
<gene>
    <name evidence="2" type="ORF">DSM01_1204</name>
    <name evidence="3" type="ORF">SAMN04487999_1911</name>
</gene>
<dbReference type="SUPFAM" id="SSF56300">
    <property type="entry name" value="Metallo-dependent phosphatases"/>
    <property type="match status" value="1"/>
</dbReference>
<evidence type="ECO:0000256" key="1">
    <source>
        <dbReference type="SAM" id="SignalP"/>
    </source>
</evidence>
<reference evidence="4" key="2">
    <citation type="submission" date="2016-11" db="EMBL/GenBank/DDBJ databases">
        <authorList>
            <person name="Varghese N."/>
            <person name="Submissions S."/>
        </authorList>
    </citation>
    <scope>NUCLEOTIDE SEQUENCE [LARGE SCALE GENOMIC DNA]</scope>
    <source>
        <strain evidence="4">DSM 19859</strain>
    </source>
</reference>
<dbReference type="EMBL" id="FQXT01000003">
    <property type="protein sequence ID" value="SHI06671.1"/>
    <property type="molecule type" value="Genomic_DNA"/>
</dbReference>
<feature type="chain" id="PRO_5009915166" description="Calcineurin-like phosphoesterase" evidence="1">
    <location>
        <begin position="26"/>
        <end position="1223"/>
    </location>
</feature>
<keyword evidence="1" id="KW-0732">Signal</keyword>
<dbReference type="STRING" id="573501.SAMN04487999_1911"/>